<feature type="compositionally biased region" description="Basic and acidic residues" evidence="1">
    <location>
        <begin position="248"/>
        <end position="257"/>
    </location>
</feature>
<proteinExistence type="predicted"/>
<gene>
    <name evidence="2" type="ORF">L211DRAFT_842668</name>
</gene>
<feature type="region of interest" description="Disordered" evidence="1">
    <location>
        <begin position="75"/>
        <end position="138"/>
    </location>
</feature>
<dbReference type="OrthoDB" id="5430106at2759"/>
<feature type="compositionally biased region" description="Basic and acidic residues" evidence="1">
    <location>
        <begin position="218"/>
        <end position="227"/>
    </location>
</feature>
<dbReference type="PANTHER" id="PTHR22794:SF2">
    <property type="entry name" value="THAP DOMAIN-CONTAINING PROTEIN 11"/>
    <property type="match status" value="1"/>
</dbReference>
<dbReference type="GO" id="GO:0031931">
    <property type="term" value="C:TORC1 complex"/>
    <property type="evidence" value="ECO:0007669"/>
    <property type="project" value="InterPro"/>
</dbReference>
<evidence type="ECO:0000256" key="1">
    <source>
        <dbReference type="SAM" id="MobiDB-lite"/>
    </source>
</evidence>
<name>A0A3N4L9W7_9PEZI</name>
<dbReference type="PANTHER" id="PTHR22794">
    <property type="entry name" value="THAP DOMAIN PROTEIN 11"/>
    <property type="match status" value="1"/>
</dbReference>
<feature type="compositionally biased region" description="Low complexity" evidence="1">
    <location>
        <begin position="123"/>
        <end position="137"/>
    </location>
</feature>
<protein>
    <submittedName>
        <fullName evidence="2">Uncharacterized protein</fullName>
    </submittedName>
</protein>
<reference evidence="2 3" key="1">
    <citation type="journal article" date="2018" name="Nat. Ecol. Evol.">
        <title>Pezizomycetes genomes reveal the molecular basis of ectomycorrhizal truffle lifestyle.</title>
        <authorList>
            <person name="Murat C."/>
            <person name="Payen T."/>
            <person name="Noel B."/>
            <person name="Kuo A."/>
            <person name="Morin E."/>
            <person name="Chen J."/>
            <person name="Kohler A."/>
            <person name="Krizsan K."/>
            <person name="Balestrini R."/>
            <person name="Da Silva C."/>
            <person name="Montanini B."/>
            <person name="Hainaut M."/>
            <person name="Levati E."/>
            <person name="Barry K.W."/>
            <person name="Belfiori B."/>
            <person name="Cichocki N."/>
            <person name="Clum A."/>
            <person name="Dockter R.B."/>
            <person name="Fauchery L."/>
            <person name="Guy J."/>
            <person name="Iotti M."/>
            <person name="Le Tacon F."/>
            <person name="Lindquist E.A."/>
            <person name="Lipzen A."/>
            <person name="Malagnac F."/>
            <person name="Mello A."/>
            <person name="Molinier V."/>
            <person name="Miyauchi S."/>
            <person name="Poulain J."/>
            <person name="Riccioni C."/>
            <person name="Rubini A."/>
            <person name="Sitrit Y."/>
            <person name="Splivallo R."/>
            <person name="Traeger S."/>
            <person name="Wang M."/>
            <person name="Zifcakova L."/>
            <person name="Wipf D."/>
            <person name="Zambonelli A."/>
            <person name="Paolocci F."/>
            <person name="Nowrousian M."/>
            <person name="Ottonello S."/>
            <person name="Baldrian P."/>
            <person name="Spatafora J.W."/>
            <person name="Henrissat B."/>
            <person name="Nagy L.G."/>
            <person name="Aury J.M."/>
            <person name="Wincker P."/>
            <person name="Grigoriev I.V."/>
            <person name="Bonfante P."/>
            <person name="Martin F.M."/>
        </authorList>
    </citation>
    <scope>NUCLEOTIDE SEQUENCE [LARGE SCALE GENOMIC DNA]</scope>
    <source>
        <strain evidence="2 3">ATCC MYA-4762</strain>
    </source>
</reference>
<accession>A0A3N4L9W7</accession>
<sequence length="293" mass="31648">MASSACTLVDHKRKPDMSGVTMVDSVRRLPSFTRDVVHPAAAPPQINPEYVTGLHTPASGGAYSNNQALTSRFIESPGRSGASTSVSPGYTRADPPKARPNGHAARSSSSKTTQSSPPPMQKSSLSGGSSSTASIPSRTQQKLWLQRQFDEDAQQVSVRRGVGQNGPMSSYAAISQRELERTTREFYNVRRFKNPIGEGLERIREHPKLQRRIPKRFGAGEEREHKMGLSRSLNASLGKGGKGVGNDKGLKGSRDDSGINGSAERGEDGRDPDVEALLKQLWNTPLGLTSNNE</sequence>
<feature type="region of interest" description="Disordered" evidence="1">
    <location>
        <begin position="218"/>
        <end position="293"/>
    </location>
</feature>
<feature type="compositionally biased region" description="Basic and acidic residues" evidence="1">
    <location>
        <begin position="264"/>
        <end position="273"/>
    </location>
</feature>
<dbReference type="AlphaFoldDB" id="A0A3N4L9W7"/>
<evidence type="ECO:0000313" key="3">
    <source>
        <dbReference type="Proteomes" id="UP000267821"/>
    </source>
</evidence>
<dbReference type="Pfam" id="PF10452">
    <property type="entry name" value="TCO89"/>
    <property type="match status" value="1"/>
</dbReference>
<dbReference type="Proteomes" id="UP000267821">
    <property type="component" value="Unassembled WGS sequence"/>
</dbReference>
<dbReference type="STRING" id="1051890.A0A3N4L9W7"/>
<dbReference type="GO" id="GO:0000329">
    <property type="term" value="C:fungal-type vacuole membrane"/>
    <property type="evidence" value="ECO:0007669"/>
    <property type="project" value="TreeGrafter"/>
</dbReference>
<keyword evidence="3" id="KW-1185">Reference proteome</keyword>
<dbReference type="InterPro" id="IPR018857">
    <property type="entry name" value="TORC1_cplx_su_TCO89"/>
</dbReference>
<dbReference type="InParanoid" id="A0A3N4L9W7"/>
<organism evidence="2 3">
    <name type="scientific">Terfezia boudieri ATCC MYA-4762</name>
    <dbReference type="NCBI Taxonomy" id="1051890"/>
    <lineage>
        <taxon>Eukaryota</taxon>
        <taxon>Fungi</taxon>
        <taxon>Dikarya</taxon>
        <taxon>Ascomycota</taxon>
        <taxon>Pezizomycotina</taxon>
        <taxon>Pezizomycetes</taxon>
        <taxon>Pezizales</taxon>
        <taxon>Pezizaceae</taxon>
        <taxon>Terfezia</taxon>
    </lineage>
</organism>
<dbReference type="GO" id="GO:0031929">
    <property type="term" value="P:TOR signaling"/>
    <property type="evidence" value="ECO:0007669"/>
    <property type="project" value="InterPro"/>
</dbReference>
<feature type="compositionally biased region" description="Polar residues" evidence="1">
    <location>
        <begin position="281"/>
        <end position="293"/>
    </location>
</feature>
<evidence type="ECO:0000313" key="2">
    <source>
        <dbReference type="EMBL" id="RPB19426.1"/>
    </source>
</evidence>
<dbReference type="EMBL" id="ML121589">
    <property type="protein sequence ID" value="RPB19426.1"/>
    <property type="molecule type" value="Genomic_DNA"/>
</dbReference>